<reference evidence="2" key="2">
    <citation type="submission" date="2020-09" db="EMBL/GenBank/DDBJ databases">
        <authorList>
            <person name="Sun Q."/>
            <person name="Zhou Y."/>
        </authorList>
    </citation>
    <scope>NUCLEOTIDE SEQUENCE</scope>
    <source>
        <strain evidence="2">CGMCC 1.15095</strain>
    </source>
</reference>
<keyword evidence="1" id="KW-1133">Transmembrane helix</keyword>
<accession>A0A916TUK2</accession>
<evidence type="ECO:0000313" key="2">
    <source>
        <dbReference type="EMBL" id="GGC11401.1"/>
    </source>
</evidence>
<feature type="transmembrane region" description="Helical" evidence="1">
    <location>
        <begin position="157"/>
        <end position="173"/>
    </location>
</feature>
<organism evidence="2 3">
    <name type="scientific">Novosphingobium endophyticum</name>
    <dbReference type="NCBI Taxonomy" id="1955250"/>
    <lineage>
        <taxon>Bacteria</taxon>
        <taxon>Pseudomonadati</taxon>
        <taxon>Pseudomonadota</taxon>
        <taxon>Alphaproteobacteria</taxon>
        <taxon>Sphingomonadales</taxon>
        <taxon>Sphingomonadaceae</taxon>
        <taxon>Novosphingobium</taxon>
    </lineage>
</organism>
<feature type="transmembrane region" description="Helical" evidence="1">
    <location>
        <begin position="80"/>
        <end position="101"/>
    </location>
</feature>
<evidence type="ECO:0000256" key="1">
    <source>
        <dbReference type="SAM" id="Phobius"/>
    </source>
</evidence>
<reference evidence="2" key="1">
    <citation type="journal article" date="2014" name="Int. J. Syst. Evol. Microbiol.">
        <title>Complete genome sequence of Corynebacterium casei LMG S-19264T (=DSM 44701T), isolated from a smear-ripened cheese.</title>
        <authorList>
            <consortium name="US DOE Joint Genome Institute (JGI-PGF)"/>
            <person name="Walter F."/>
            <person name="Albersmeier A."/>
            <person name="Kalinowski J."/>
            <person name="Ruckert C."/>
        </authorList>
    </citation>
    <scope>NUCLEOTIDE SEQUENCE</scope>
    <source>
        <strain evidence="2">CGMCC 1.15095</strain>
    </source>
</reference>
<comment type="caution">
    <text evidence="2">The sequence shown here is derived from an EMBL/GenBank/DDBJ whole genome shotgun (WGS) entry which is preliminary data.</text>
</comment>
<gene>
    <name evidence="2" type="ORF">GCM10011494_32700</name>
</gene>
<protein>
    <submittedName>
        <fullName evidence="2">Metal-binding protein</fullName>
    </submittedName>
</protein>
<name>A0A916TUK2_9SPHN</name>
<sequence>MASGIARILRASSFVTIGGLVLLTSLAWLWLASGAGMPHGAQFSLAPFDPGGAPTAHATSGAMAMAMGDWSPRNVALTISMWWIMMVAMMLPAAAPVVLLYDRSYRASYAAAASPIWSFLAGYLVAWGVFSIAAALAQILLDRASLLSPAIMAFDERILSAIVLIAAGLYQLTPAKQACLRQCRNPAEFIARYHSPGAAGAFRLGLIHGSYCLGCCWLLMVLLFVGGVMNLVWIAVLSMVVAVEKLLPRGKIAGLVFGYGFIAWGGWLLFSAWP</sequence>
<dbReference type="InterPro" id="IPR018688">
    <property type="entry name" value="PpoB2-like"/>
</dbReference>
<feature type="transmembrane region" description="Helical" evidence="1">
    <location>
        <begin position="113"/>
        <end position="137"/>
    </location>
</feature>
<dbReference type="Pfam" id="PF09948">
    <property type="entry name" value="PpoB2"/>
    <property type="match status" value="1"/>
</dbReference>
<feature type="transmembrane region" description="Helical" evidence="1">
    <location>
        <begin position="252"/>
        <end position="273"/>
    </location>
</feature>
<dbReference type="AlphaFoldDB" id="A0A916TUK2"/>
<feature type="transmembrane region" description="Helical" evidence="1">
    <location>
        <begin position="12"/>
        <end position="31"/>
    </location>
</feature>
<dbReference type="Proteomes" id="UP000608154">
    <property type="component" value="Unassembled WGS sequence"/>
</dbReference>
<keyword evidence="1" id="KW-0812">Transmembrane</keyword>
<dbReference type="EMBL" id="BMHK01000030">
    <property type="protein sequence ID" value="GGC11401.1"/>
    <property type="molecule type" value="Genomic_DNA"/>
</dbReference>
<feature type="transmembrane region" description="Helical" evidence="1">
    <location>
        <begin position="217"/>
        <end position="240"/>
    </location>
</feature>
<keyword evidence="3" id="KW-1185">Reference proteome</keyword>
<evidence type="ECO:0000313" key="3">
    <source>
        <dbReference type="Proteomes" id="UP000608154"/>
    </source>
</evidence>
<proteinExistence type="predicted"/>
<keyword evidence="1" id="KW-0472">Membrane</keyword>